<name>A0A146M6M1_LYGHE</name>
<keyword evidence="2" id="KW-0732">Signal</keyword>
<feature type="region of interest" description="Disordered" evidence="1">
    <location>
        <begin position="271"/>
        <end position="316"/>
    </location>
</feature>
<gene>
    <name evidence="3" type="ORF">g.39797</name>
</gene>
<evidence type="ECO:0000256" key="1">
    <source>
        <dbReference type="SAM" id="MobiDB-lite"/>
    </source>
</evidence>
<evidence type="ECO:0000256" key="2">
    <source>
        <dbReference type="SAM" id="SignalP"/>
    </source>
</evidence>
<feature type="chain" id="PRO_5007527712" evidence="2">
    <location>
        <begin position="24"/>
        <end position="316"/>
    </location>
</feature>
<feature type="compositionally biased region" description="Pro residues" evidence="1">
    <location>
        <begin position="271"/>
        <end position="280"/>
    </location>
</feature>
<sequence length="316" mass="36005">MMLNPSVFLSLLVILSDTIDVQAISHLREKRSRGFPSLFGQECQEEGGFPCPQEDCSFQEACQGMPHMLPVAGQFPPRMIRRQQEVPFPEFTEGNQQHQYPVPSAARQGGQHRWRSPLLSGNRQSQFPGVQPDDHRGPMEMAPRCPPFSGLPPSRSPFPNFHRMTDSKTSRRGPLKFQNQEITNEHLGSRSRNMHGHKMPNNLPPEWGQHCTSQNQPFGEHHELYGEHHRPSGKPSGPPFRQDTCPTTPKPFFFDFMPKYVETVPPPTCPISPAYEPPPKSHFGMSGLDRADDSHPQHSFNHFPNEPRFVQPKQYH</sequence>
<feature type="region of interest" description="Disordered" evidence="1">
    <location>
        <begin position="92"/>
        <end position="141"/>
    </location>
</feature>
<reference evidence="3" key="1">
    <citation type="journal article" date="2016" name="Gigascience">
        <title>De novo construction of an expanded transcriptome assembly for the western tarnished plant bug, Lygus hesperus.</title>
        <authorList>
            <person name="Tassone E.E."/>
            <person name="Geib S.M."/>
            <person name="Hall B."/>
            <person name="Fabrick J.A."/>
            <person name="Brent C.S."/>
            <person name="Hull J.J."/>
        </authorList>
    </citation>
    <scope>NUCLEOTIDE SEQUENCE</scope>
</reference>
<protein>
    <submittedName>
        <fullName evidence="3">Uncharacterized protein</fullName>
    </submittedName>
</protein>
<feature type="compositionally biased region" description="Polar residues" evidence="1">
    <location>
        <begin position="119"/>
        <end position="128"/>
    </location>
</feature>
<dbReference type="AlphaFoldDB" id="A0A146M6M1"/>
<feature type="signal peptide" evidence="2">
    <location>
        <begin position="1"/>
        <end position="23"/>
    </location>
</feature>
<feature type="region of interest" description="Disordered" evidence="1">
    <location>
        <begin position="225"/>
        <end position="247"/>
    </location>
</feature>
<evidence type="ECO:0000313" key="3">
    <source>
        <dbReference type="EMBL" id="JAQ15403.1"/>
    </source>
</evidence>
<dbReference type="EMBL" id="GDHC01003226">
    <property type="protein sequence ID" value="JAQ15403.1"/>
    <property type="molecule type" value="Transcribed_RNA"/>
</dbReference>
<proteinExistence type="predicted"/>
<accession>A0A146M6M1</accession>
<organism evidence="3">
    <name type="scientific">Lygus hesperus</name>
    <name type="common">Western plant bug</name>
    <dbReference type="NCBI Taxonomy" id="30085"/>
    <lineage>
        <taxon>Eukaryota</taxon>
        <taxon>Metazoa</taxon>
        <taxon>Ecdysozoa</taxon>
        <taxon>Arthropoda</taxon>
        <taxon>Hexapoda</taxon>
        <taxon>Insecta</taxon>
        <taxon>Pterygota</taxon>
        <taxon>Neoptera</taxon>
        <taxon>Paraneoptera</taxon>
        <taxon>Hemiptera</taxon>
        <taxon>Heteroptera</taxon>
        <taxon>Panheteroptera</taxon>
        <taxon>Cimicomorpha</taxon>
        <taxon>Miridae</taxon>
        <taxon>Mirini</taxon>
        <taxon>Lygus</taxon>
    </lineage>
</organism>